<feature type="domain" description="HTH luxR-type" evidence="4">
    <location>
        <begin position="115"/>
        <end position="180"/>
    </location>
</feature>
<dbReference type="EMBL" id="CYSC01000016">
    <property type="protein sequence ID" value="CUH71057.1"/>
    <property type="molecule type" value="Genomic_DNA"/>
</dbReference>
<evidence type="ECO:0000256" key="3">
    <source>
        <dbReference type="ARBA" id="ARBA00023163"/>
    </source>
</evidence>
<dbReference type="InterPro" id="IPR035965">
    <property type="entry name" value="PAS-like_dom_sf"/>
</dbReference>
<keyword evidence="2" id="KW-0238">DNA-binding</keyword>
<dbReference type="PANTHER" id="PTHR44688:SF16">
    <property type="entry name" value="DNA-BINDING TRANSCRIPTIONAL ACTIVATOR DEVR_DOSR"/>
    <property type="match status" value="1"/>
</dbReference>
<dbReference type="CDD" id="cd00130">
    <property type="entry name" value="PAS"/>
    <property type="match status" value="1"/>
</dbReference>
<dbReference type="Proteomes" id="UP000051887">
    <property type="component" value="Unassembled WGS sequence"/>
</dbReference>
<dbReference type="InterPro" id="IPR000014">
    <property type="entry name" value="PAS"/>
</dbReference>
<keyword evidence="1" id="KW-0805">Transcription regulation</keyword>
<dbReference type="PROSITE" id="PS50112">
    <property type="entry name" value="PAS"/>
    <property type="match status" value="1"/>
</dbReference>
<dbReference type="Pfam" id="PF13426">
    <property type="entry name" value="PAS_9"/>
    <property type="match status" value="1"/>
</dbReference>
<dbReference type="Pfam" id="PF00196">
    <property type="entry name" value="GerE"/>
    <property type="match status" value="1"/>
</dbReference>
<dbReference type="InterPro" id="IPR036388">
    <property type="entry name" value="WH-like_DNA-bd_sf"/>
</dbReference>
<dbReference type="GO" id="GO:0006355">
    <property type="term" value="P:regulation of DNA-templated transcription"/>
    <property type="evidence" value="ECO:0007669"/>
    <property type="project" value="InterPro"/>
</dbReference>
<dbReference type="InterPro" id="IPR016032">
    <property type="entry name" value="Sig_transdc_resp-reg_C-effctor"/>
</dbReference>
<dbReference type="PROSITE" id="PS00622">
    <property type="entry name" value="HTH_LUXR_1"/>
    <property type="match status" value="1"/>
</dbReference>
<dbReference type="SUPFAM" id="SSF46894">
    <property type="entry name" value="C-terminal effector domain of the bipartite response regulators"/>
    <property type="match status" value="1"/>
</dbReference>
<dbReference type="Gene3D" id="1.10.10.10">
    <property type="entry name" value="Winged helix-like DNA-binding domain superfamily/Winged helix DNA-binding domain"/>
    <property type="match status" value="1"/>
</dbReference>
<protein>
    <submittedName>
        <fullName evidence="7">Two component system sensor kinase SsrB</fullName>
    </submittedName>
</protein>
<dbReference type="Gene3D" id="3.30.450.20">
    <property type="entry name" value="PAS domain"/>
    <property type="match status" value="1"/>
</dbReference>
<dbReference type="RefSeq" id="WP_058242378.1">
    <property type="nucleotide sequence ID" value="NZ_CYSB01000028.1"/>
</dbReference>
<dbReference type="SMART" id="SM00421">
    <property type="entry name" value="HTH_LUXR"/>
    <property type="match status" value="1"/>
</dbReference>
<dbReference type="SUPFAM" id="SSF55785">
    <property type="entry name" value="PYP-like sensor domain (PAS domain)"/>
    <property type="match status" value="1"/>
</dbReference>
<gene>
    <name evidence="6" type="ORF">TL5118_02049</name>
    <name evidence="7" type="ORF">TL5120_00837</name>
</gene>
<evidence type="ECO:0000313" key="6">
    <source>
        <dbReference type="EMBL" id="CUH67108.1"/>
    </source>
</evidence>
<dbReference type="OrthoDB" id="9782655at2"/>
<keyword evidence="8" id="KW-1185">Reference proteome</keyword>
<dbReference type="NCBIfam" id="TIGR00229">
    <property type="entry name" value="sensory_box"/>
    <property type="match status" value="1"/>
</dbReference>
<evidence type="ECO:0000256" key="2">
    <source>
        <dbReference type="ARBA" id="ARBA00023125"/>
    </source>
</evidence>
<dbReference type="PANTHER" id="PTHR44688">
    <property type="entry name" value="DNA-BINDING TRANSCRIPTIONAL ACTIVATOR DEVR_DOSR"/>
    <property type="match status" value="1"/>
</dbReference>
<reference evidence="7 9" key="1">
    <citation type="submission" date="2015-09" db="EMBL/GenBank/DDBJ databases">
        <authorList>
            <consortium name="Swine Surveillance"/>
        </authorList>
    </citation>
    <scope>NUCLEOTIDE SEQUENCE [LARGE SCALE GENOMIC DNA]</scope>
    <source>
        <strain evidence="7 9">5120</strain>
    </source>
</reference>
<dbReference type="SMART" id="SM00091">
    <property type="entry name" value="PAS"/>
    <property type="match status" value="1"/>
</dbReference>
<dbReference type="Proteomes" id="UP000051086">
    <property type="component" value="Unassembled WGS sequence"/>
</dbReference>
<feature type="domain" description="PAS" evidence="5">
    <location>
        <begin position="28"/>
        <end position="56"/>
    </location>
</feature>
<dbReference type="PRINTS" id="PR00038">
    <property type="entry name" value="HTHLUXR"/>
</dbReference>
<sequence>MKDLEQLAFDQAPMGLALTENRVIRSCNQSFAEMFGYEKEQLIGQSFRLLYGTDQEFHQVRDIGLAPLRQSHPYTDERIMRCADGSRIWVRFRARTLTPEDPLAQIVLSFAPIDQKPTGPSLTPREREVLMWLSRGRTSKEIAQVLELSPRTIEDVRARLLKKFEVKNVAVLLARLSGFNGERDPVEPNT</sequence>
<keyword evidence="7" id="KW-0418">Kinase</keyword>
<evidence type="ECO:0000313" key="7">
    <source>
        <dbReference type="EMBL" id="CUH71057.1"/>
    </source>
</evidence>
<evidence type="ECO:0000259" key="5">
    <source>
        <dbReference type="PROSITE" id="PS50112"/>
    </source>
</evidence>
<dbReference type="InterPro" id="IPR000792">
    <property type="entry name" value="Tscrpt_reg_LuxR_C"/>
</dbReference>
<evidence type="ECO:0000256" key="1">
    <source>
        <dbReference type="ARBA" id="ARBA00023015"/>
    </source>
</evidence>
<accession>A0A0P1G2J2</accession>
<dbReference type="PROSITE" id="PS50043">
    <property type="entry name" value="HTH_LUXR_2"/>
    <property type="match status" value="1"/>
</dbReference>
<dbReference type="AlphaFoldDB" id="A0A0P1G2J2"/>
<evidence type="ECO:0000313" key="9">
    <source>
        <dbReference type="Proteomes" id="UP000051887"/>
    </source>
</evidence>
<reference evidence="6 8" key="2">
    <citation type="submission" date="2015-09" db="EMBL/GenBank/DDBJ databases">
        <authorList>
            <person name="Rodrigo-Torres L."/>
            <person name="Arahal D.R."/>
        </authorList>
    </citation>
    <scope>NUCLEOTIDE SEQUENCE [LARGE SCALE GENOMIC DNA]</scope>
    <source>
        <strain evidence="6 8">CECT 5118</strain>
    </source>
</reference>
<dbReference type="CDD" id="cd06170">
    <property type="entry name" value="LuxR_C_like"/>
    <property type="match status" value="1"/>
</dbReference>
<name>A0A0P1G2J2_9RHOB</name>
<dbReference type="GO" id="GO:0016301">
    <property type="term" value="F:kinase activity"/>
    <property type="evidence" value="ECO:0007669"/>
    <property type="project" value="UniProtKB-KW"/>
</dbReference>
<evidence type="ECO:0000313" key="8">
    <source>
        <dbReference type="Proteomes" id="UP000051086"/>
    </source>
</evidence>
<dbReference type="EMBL" id="CYSB01000028">
    <property type="protein sequence ID" value="CUH67108.1"/>
    <property type="molecule type" value="Genomic_DNA"/>
</dbReference>
<keyword evidence="3" id="KW-0804">Transcription</keyword>
<organism evidence="7 9">
    <name type="scientific">Thalassovita autumnalis</name>
    <dbReference type="NCBI Taxonomy" id="2072972"/>
    <lineage>
        <taxon>Bacteria</taxon>
        <taxon>Pseudomonadati</taxon>
        <taxon>Pseudomonadota</taxon>
        <taxon>Alphaproteobacteria</taxon>
        <taxon>Rhodobacterales</taxon>
        <taxon>Roseobacteraceae</taxon>
        <taxon>Thalassovita</taxon>
    </lineage>
</organism>
<dbReference type="GO" id="GO:0003677">
    <property type="term" value="F:DNA binding"/>
    <property type="evidence" value="ECO:0007669"/>
    <property type="project" value="UniProtKB-KW"/>
</dbReference>
<evidence type="ECO:0000259" key="4">
    <source>
        <dbReference type="PROSITE" id="PS50043"/>
    </source>
</evidence>
<keyword evidence="7" id="KW-0808">Transferase</keyword>
<proteinExistence type="predicted"/>